<organism evidence="1 2">
    <name type="scientific">Vaccinium darrowii</name>
    <dbReference type="NCBI Taxonomy" id="229202"/>
    <lineage>
        <taxon>Eukaryota</taxon>
        <taxon>Viridiplantae</taxon>
        <taxon>Streptophyta</taxon>
        <taxon>Embryophyta</taxon>
        <taxon>Tracheophyta</taxon>
        <taxon>Spermatophyta</taxon>
        <taxon>Magnoliopsida</taxon>
        <taxon>eudicotyledons</taxon>
        <taxon>Gunneridae</taxon>
        <taxon>Pentapetalae</taxon>
        <taxon>asterids</taxon>
        <taxon>Ericales</taxon>
        <taxon>Ericaceae</taxon>
        <taxon>Vaccinioideae</taxon>
        <taxon>Vaccinieae</taxon>
        <taxon>Vaccinium</taxon>
    </lineage>
</organism>
<comment type="caution">
    <text evidence="1">The sequence shown here is derived from an EMBL/GenBank/DDBJ whole genome shotgun (WGS) entry which is preliminary data.</text>
</comment>
<sequence length="401" mass="45968">MDHQPSHQYLGPQKPQILSLPILITKTGLLVGAFCLLSLLIVVFFTTTSPFQAQSLRGIGFLPQDSSNGQNPTSGVCDYSTGNWVWDENYPLHSYSEDCPFLDPGFRCRRNGRRDGDYLKWRWQPQRCNLPRFNASDFLDRTRNGRIVFAGDSIGRNQWESLLCMLSQGVSSNSTIREEHGEPITKHNGFLSMRFEEHNLTVEYYRTPYLVRLSRPPENALKDVRGVIRVDMLHWYSEKWVAADVLVFNAGHWWNHGKTLDMGIYFQEGGTVNMSMTVMEAFRRNGTWNEGGSCNTSTTPETNQTKMEDEPPNNLFISDVLKQMERDDRQVQLLNISYLTEFRKDGHPSSHREPGTLPDAPQDCSHWCLPGVPDTWNHLLYAHLVSKGFRTTVKMKSTENL</sequence>
<gene>
    <name evidence="1" type="ORF">Vadar_032169</name>
</gene>
<proteinExistence type="predicted"/>
<evidence type="ECO:0000313" key="2">
    <source>
        <dbReference type="Proteomes" id="UP000828048"/>
    </source>
</evidence>
<protein>
    <submittedName>
        <fullName evidence="1">Uncharacterized protein</fullName>
    </submittedName>
</protein>
<accession>A0ACB7XW63</accession>
<dbReference type="EMBL" id="CM037151">
    <property type="protein sequence ID" value="KAH7844833.1"/>
    <property type="molecule type" value="Genomic_DNA"/>
</dbReference>
<keyword evidence="2" id="KW-1185">Reference proteome</keyword>
<evidence type="ECO:0000313" key="1">
    <source>
        <dbReference type="EMBL" id="KAH7844833.1"/>
    </source>
</evidence>
<reference evidence="1 2" key="1">
    <citation type="journal article" date="2021" name="Hortic Res">
        <title>High-quality reference genome and annotation aids understanding of berry development for evergreen blueberry (Vaccinium darrowii).</title>
        <authorList>
            <person name="Yu J."/>
            <person name="Hulse-Kemp A.M."/>
            <person name="Babiker E."/>
            <person name="Staton M."/>
        </authorList>
    </citation>
    <scope>NUCLEOTIDE SEQUENCE [LARGE SCALE GENOMIC DNA]</scope>
    <source>
        <strain evidence="2">cv. NJ 8807/NJ 8810</strain>
        <tissue evidence="1">Young leaf</tissue>
    </source>
</reference>
<dbReference type="Proteomes" id="UP000828048">
    <property type="component" value="Chromosome 1"/>
</dbReference>
<name>A0ACB7XW63_9ERIC</name>